<evidence type="ECO:0000256" key="2">
    <source>
        <dbReference type="ARBA" id="ARBA00022729"/>
    </source>
</evidence>
<dbReference type="RefSeq" id="WP_008222186.1">
    <property type="nucleotide sequence ID" value="NZ_BAFK01000014.1"/>
</dbReference>
<dbReference type="InterPro" id="IPR002509">
    <property type="entry name" value="NODB_dom"/>
</dbReference>
<dbReference type="GO" id="GO:0016810">
    <property type="term" value="F:hydrolase activity, acting on carbon-nitrogen (but not peptide) bonds"/>
    <property type="evidence" value="ECO:0007669"/>
    <property type="project" value="InterPro"/>
</dbReference>
<dbReference type="OrthoDB" id="9814639at2"/>
<dbReference type="PROSITE" id="PS51677">
    <property type="entry name" value="NODB"/>
    <property type="match status" value="1"/>
</dbReference>
<dbReference type="Pfam" id="PF01522">
    <property type="entry name" value="Polysacc_deac_1"/>
    <property type="match status" value="1"/>
</dbReference>
<comment type="subcellular location">
    <subcellularLocation>
        <location evidence="1">Secreted</location>
    </subcellularLocation>
</comment>
<evidence type="ECO:0000313" key="6">
    <source>
        <dbReference type="Proteomes" id="UP000004374"/>
    </source>
</evidence>
<proteinExistence type="predicted"/>
<evidence type="ECO:0000256" key="3">
    <source>
        <dbReference type="SAM" id="SignalP"/>
    </source>
</evidence>
<organism evidence="5 6">
    <name type="scientific">Rheinheimera nanhaiensis E407-8</name>
    <dbReference type="NCBI Taxonomy" id="562729"/>
    <lineage>
        <taxon>Bacteria</taxon>
        <taxon>Pseudomonadati</taxon>
        <taxon>Pseudomonadota</taxon>
        <taxon>Gammaproteobacteria</taxon>
        <taxon>Chromatiales</taxon>
        <taxon>Chromatiaceae</taxon>
        <taxon>Rheinheimera</taxon>
    </lineage>
</organism>
<dbReference type="SUPFAM" id="SSF88713">
    <property type="entry name" value="Glycoside hydrolase/deacetylase"/>
    <property type="match status" value="1"/>
</dbReference>
<dbReference type="InterPro" id="IPR051398">
    <property type="entry name" value="Polysacch_Deacetylase"/>
</dbReference>
<protein>
    <recommendedName>
        <fullName evidence="4">NodB homology domain-containing protein</fullName>
    </recommendedName>
</protein>
<evidence type="ECO:0000313" key="5">
    <source>
        <dbReference type="EMBL" id="GAB59514.1"/>
    </source>
</evidence>
<accession>I1DZN6</accession>
<evidence type="ECO:0000259" key="4">
    <source>
        <dbReference type="PROSITE" id="PS51677"/>
    </source>
</evidence>
<feature type="chain" id="PRO_5003639646" description="NodB homology domain-containing protein" evidence="3">
    <location>
        <begin position="26"/>
        <end position="342"/>
    </location>
</feature>
<dbReference type="InterPro" id="IPR011330">
    <property type="entry name" value="Glyco_hydro/deAcase_b/a-brl"/>
</dbReference>
<dbReference type="PANTHER" id="PTHR34216">
    <property type="match status" value="1"/>
</dbReference>
<dbReference type="AlphaFoldDB" id="I1DZN6"/>
<sequence>MKHQLKKFSSLLLAVGCLLIAPAQAAVMLIYHHVASDTPRVSSVTADELRGHLQYFKDNQFQVIGLDVLIQHLKQNTAIPQNAVVITFDDSYENNFTTAHPILRQFGYPYTIFISPGSIDKGDGPLLNWQQVKQMSDEGVLVANHAMWHEHMARPEPGETELQWLARMKQSILAAEDKIEQVTGQRHQWLAYPYGEYSAALEQLVSELGFIGIGQHSGAIGADSALTRLPRFPAAGRYAELKDLAQKLRTLAFSISDYHGVDPLVSQNPPPLTLTLKVADFNRQQLQCFAGSEVMTPQWLNDNTFSVRASKALNKGRSRYNCTAPSLSRKGYFYWYSQPWLN</sequence>
<dbReference type="GO" id="GO:0005975">
    <property type="term" value="P:carbohydrate metabolic process"/>
    <property type="evidence" value="ECO:0007669"/>
    <property type="project" value="InterPro"/>
</dbReference>
<reference evidence="5 6" key="1">
    <citation type="journal article" date="2012" name="J. Bacteriol.">
        <title>Genome Sequence of the Protease-Producing Bacterium Rheinheimera nanhaiensis E407-8T, Isolated from Deep-Sea Sediment of the South China Sea.</title>
        <authorList>
            <person name="Zhang X.-Y."/>
            <person name="Zhang Y.-J."/>
            <person name="Qin Q.-L."/>
            <person name="Xie B.-B."/>
            <person name="Chen X.-L."/>
            <person name="Zhou B.-C."/>
            <person name="Zhang Y.-Z."/>
        </authorList>
    </citation>
    <scope>NUCLEOTIDE SEQUENCE [LARGE SCALE GENOMIC DNA]</scope>
    <source>
        <strain evidence="5 6">E407-8</strain>
    </source>
</reference>
<gene>
    <name evidence="5" type="ORF">RNAN_2520</name>
</gene>
<dbReference type="GO" id="GO:0005576">
    <property type="term" value="C:extracellular region"/>
    <property type="evidence" value="ECO:0007669"/>
    <property type="project" value="UniProtKB-SubCell"/>
</dbReference>
<keyword evidence="6" id="KW-1185">Reference proteome</keyword>
<dbReference type="EMBL" id="BAFK01000014">
    <property type="protein sequence ID" value="GAB59514.1"/>
    <property type="molecule type" value="Genomic_DNA"/>
</dbReference>
<comment type="caution">
    <text evidence="5">The sequence shown here is derived from an EMBL/GenBank/DDBJ whole genome shotgun (WGS) entry which is preliminary data.</text>
</comment>
<name>I1DZN6_9GAMM</name>
<dbReference type="Proteomes" id="UP000004374">
    <property type="component" value="Unassembled WGS sequence"/>
</dbReference>
<dbReference type="CDD" id="cd10973">
    <property type="entry name" value="CE4_DAC_u4_5s"/>
    <property type="match status" value="1"/>
</dbReference>
<feature type="domain" description="NodB homology" evidence="4">
    <location>
        <begin position="82"/>
        <end position="284"/>
    </location>
</feature>
<evidence type="ECO:0000256" key="1">
    <source>
        <dbReference type="ARBA" id="ARBA00004613"/>
    </source>
</evidence>
<feature type="signal peptide" evidence="3">
    <location>
        <begin position="1"/>
        <end position="25"/>
    </location>
</feature>
<keyword evidence="2 3" id="KW-0732">Signal</keyword>
<dbReference type="STRING" id="562729.RNAN_2520"/>
<dbReference type="Gene3D" id="3.20.20.370">
    <property type="entry name" value="Glycoside hydrolase/deacetylase"/>
    <property type="match status" value="1"/>
</dbReference>
<dbReference type="PANTHER" id="PTHR34216:SF3">
    <property type="entry name" value="POLY-BETA-1,6-N-ACETYL-D-GLUCOSAMINE N-DEACETYLASE"/>
    <property type="match status" value="1"/>
</dbReference>